<proteinExistence type="predicted"/>
<keyword evidence="1" id="KW-0175">Coiled coil</keyword>
<organism evidence="2 3">
    <name type="scientific">Allomyces macrogynus (strain ATCC 38327)</name>
    <name type="common">Allomyces javanicus var. macrogynus</name>
    <dbReference type="NCBI Taxonomy" id="578462"/>
    <lineage>
        <taxon>Eukaryota</taxon>
        <taxon>Fungi</taxon>
        <taxon>Fungi incertae sedis</taxon>
        <taxon>Blastocladiomycota</taxon>
        <taxon>Blastocladiomycetes</taxon>
        <taxon>Blastocladiales</taxon>
        <taxon>Blastocladiaceae</taxon>
        <taxon>Allomyces</taxon>
    </lineage>
</organism>
<feature type="coiled-coil region" evidence="1">
    <location>
        <begin position="117"/>
        <end position="161"/>
    </location>
</feature>
<evidence type="ECO:0000313" key="3">
    <source>
        <dbReference type="Proteomes" id="UP000054350"/>
    </source>
</evidence>
<protein>
    <submittedName>
        <fullName evidence="2">Uncharacterized protein</fullName>
    </submittedName>
</protein>
<accession>A0A0L0SY73</accession>
<keyword evidence="3" id="KW-1185">Reference proteome</keyword>
<gene>
    <name evidence="2" type="ORF">AMAG_11930</name>
</gene>
<dbReference type="Proteomes" id="UP000054350">
    <property type="component" value="Unassembled WGS sequence"/>
</dbReference>
<reference evidence="3" key="2">
    <citation type="submission" date="2009-11" db="EMBL/GenBank/DDBJ databases">
        <title>The Genome Sequence of Allomyces macrogynus strain ATCC 38327.</title>
        <authorList>
            <consortium name="The Broad Institute Genome Sequencing Platform"/>
            <person name="Russ C."/>
            <person name="Cuomo C."/>
            <person name="Shea T."/>
            <person name="Young S.K."/>
            <person name="Zeng Q."/>
            <person name="Koehrsen M."/>
            <person name="Haas B."/>
            <person name="Borodovsky M."/>
            <person name="Guigo R."/>
            <person name="Alvarado L."/>
            <person name="Berlin A."/>
            <person name="Borenstein D."/>
            <person name="Chen Z."/>
            <person name="Engels R."/>
            <person name="Freedman E."/>
            <person name="Gellesch M."/>
            <person name="Goldberg J."/>
            <person name="Griggs A."/>
            <person name="Gujja S."/>
            <person name="Heiman D."/>
            <person name="Hepburn T."/>
            <person name="Howarth C."/>
            <person name="Jen D."/>
            <person name="Larson L."/>
            <person name="Lewis B."/>
            <person name="Mehta T."/>
            <person name="Park D."/>
            <person name="Pearson M."/>
            <person name="Roberts A."/>
            <person name="Saif S."/>
            <person name="Shenoy N."/>
            <person name="Sisk P."/>
            <person name="Stolte C."/>
            <person name="Sykes S."/>
            <person name="Walk T."/>
            <person name="White J."/>
            <person name="Yandava C."/>
            <person name="Burger G."/>
            <person name="Gray M.W."/>
            <person name="Holland P.W.H."/>
            <person name="King N."/>
            <person name="Lang F.B.F."/>
            <person name="Roger A.J."/>
            <person name="Ruiz-Trillo I."/>
            <person name="Lander E."/>
            <person name="Nusbaum C."/>
        </authorList>
    </citation>
    <scope>NUCLEOTIDE SEQUENCE [LARGE SCALE GENOMIC DNA]</scope>
    <source>
        <strain evidence="3">ATCC 38327</strain>
    </source>
</reference>
<dbReference type="EMBL" id="GG745353">
    <property type="protein sequence ID" value="KNE67468.1"/>
    <property type="molecule type" value="Genomic_DNA"/>
</dbReference>
<name>A0A0L0SY73_ALLM3</name>
<dbReference type="VEuPathDB" id="FungiDB:AMAG_11930"/>
<reference evidence="2 3" key="1">
    <citation type="submission" date="2009-11" db="EMBL/GenBank/DDBJ databases">
        <title>Annotation of Allomyces macrogynus ATCC 38327.</title>
        <authorList>
            <consortium name="The Broad Institute Genome Sequencing Platform"/>
            <person name="Russ C."/>
            <person name="Cuomo C."/>
            <person name="Burger G."/>
            <person name="Gray M.W."/>
            <person name="Holland P.W.H."/>
            <person name="King N."/>
            <person name="Lang F.B.F."/>
            <person name="Roger A.J."/>
            <person name="Ruiz-Trillo I."/>
            <person name="Young S.K."/>
            <person name="Zeng Q."/>
            <person name="Gargeya S."/>
            <person name="Fitzgerald M."/>
            <person name="Haas B."/>
            <person name="Abouelleil A."/>
            <person name="Alvarado L."/>
            <person name="Arachchi H.M."/>
            <person name="Berlin A."/>
            <person name="Chapman S.B."/>
            <person name="Gearin G."/>
            <person name="Goldberg J."/>
            <person name="Griggs A."/>
            <person name="Gujja S."/>
            <person name="Hansen M."/>
            <person name="Heiman D."/>
            <person name="Howarth C."/>
            <person name="Larimer J."/>
            <person name="Lui A."/>
            <person name="MacDonald P.J.P."/>
            <person name="McCowen C."/>
            <person name="Montmayeur A."/>
            <person name="Murphy C."/>
            <person name="Neiman D."/>
            <person name="Pearson M."/>
            <person name="Priest M."/>
            <person name="Roberts A."/>
            <person name="Saif S."/>
            <person name="Shea T."/>
            <person name="Sisk P."/>
            <person name="Stolte C."/>
            <person name="Sykes S."/>
            <person name="Wortman J."/>
            <person name="Nusbaum C."/>
            <person name="Birren B."/>
        </authorList>
    </citation>
    <scope>NUCLEOTIDE SEQUENCE [LARGE SCALE GENOMIC DNA]</scope>
    <source>
        <strain evidence="2 3">ATCC 38327</strain>
    </source>
</reference>
<evidence type="ECO:0000313" key="2">
    <source>
        <dbReference type="EMBL" id="KNE67468.1"/>
    </source>
</evidence>
<dbReference type="AlphaFoldDB" id="A0A0L0SY73"/>
<sequence>MNQAEFVPAAPGAQPLQQPARRQVLPAAFLPAGHVPTHAEIADAKKVADEYFGLHQKAVHLVVNGGNVAMELPAGLNEWAHQALTGYHDAHQFWMQLASSLMPPPALPGHNEIIASLANIQEQLAEMRGRQQVIQQQQQAIRQQQEVVQQQQQDMQQQQQATHDFVVQESGRTRGQLVWLSNQVDDIQRHLAEAHRVRLAHGERILRAVKFTYVMSTVSAAEIINSHAFEFANAVPIDENDVRHLTKTRLELVLPRPNRLELFLREPERFTLDAPPLGPGVDEIWRVRDAFPRHAFLVGRMTNYQLSLLGLFYGVEFVHPFQVPAEALNEWYALLANPDGIAQFVFHITGGRHRVGE</sequence>
<evidence type="ECO:0000256" key="1">
    <source>
        <dbReference type="SAM" id="Coils"/>
    </source>
</evidence>